<dbReference type="Proteomes" id="UP000297595">
    <property type="component" value="Unassembled WGS sequence"/>
</dbReference>
<proteinExistence type="predicted"/>
<dbReference type="AlphaFoldDB" id="A0A8H2DZX8"/>
<dbReference type="EMBL" id="SOZJ01000004">
    <property type="protein sequence ID" value="TGJ67896.1"/>
    <property type="molecule type" value="Genomic_DNA"/>
</dbReference>
<protein>
    <submittedName>
        <fullName evidence="1">Uncharacterized protein</fullName>
    </submittedName>
</protein>
<gene>
    <name evidence="1" type="ORF">EYR41_006992</name>
</gene>
<evidence type="ECO:0000313" key="2">
    <source>
        <dbReference type="Proteomes" id="UP000297595"/>
    </source>
</evidence>
<organism evidence="1 2">
    <name type="scientific">Orbilia oligospora</name>
    <name type="common">Nematode-trapping fungus</name>
    <name type="synonym">Arthrobotrys oligospora</name>
    <dbReference type="NCBI Taxonomy" id="2813651"/>
    <lineage>
        <taxon>Eukaryota</taxon>
        <taxon>Fungi</taxon>
        <taxon>Dikarya</taxon>
        <taxon>Ascomycota</taxon>
        <taxon>Pezizomycotina</taxon>
        <taxon>Orbiliomycetes</taxon>
        <taxon>Orbiliales</taxon>
        <taxon>Orbiliaceae</taxon>
        <taxon>Orbilia</taxon>
    </lineage>
</organism>
<accession>A0A8H2DZX8</accession>
<reference evidence="1 2" key="1">
    <citation type="submission" date="2019-03" db="EMBL/GenBank/DDBJ databases">
        <title>Nematode-trapping fungi genome.</title>
        <authorList>
            <person name="Vidal-Diez De Ulzurrun G."/>
        </authorList>
    </citation>
    <scope>NUCLEOTIDE SEQUENCE [LARGE SCALE GENOMIC DNA]</scope>
    <source>
        <strain evidence="1 2">TWF154</strain>
    </source>
</reference>
<name>A0A8H2DZX8_ORBOL</name>
<sequence length="58" mass="6334">MSQVSTRSGMITAVASKSALKLASESCTDGFYVPRLYFEFGVASCMPRREVSPLDNQL</sequence>
<comment type="caution">
    <text evidence="1">The sequence shown here is derived from an EMBL/GenBank/DDBJ whole genome shotgun (WGS) entry which is preliminary data.</text>
</comment>
<evidence type="ECO:0000313" key="1">
    <source>
        <dbReference type="EMBL" id="TGJ67896.1"/>
    </source>
</evidence>